<proteinExistence type="predicted"/>
<accession>A0AAV5TV05</accession>
<feature type="transmembrane region" description="Helical" evidence="1">
    <location>
        <begin position="7"/>
        <end position="28"/>
    </location>
</feature>
<reference evidence="2" key="1">
    <citation type="submission" date="2023-10" db="EMBL/GenBank/DDBJ databases">
        <title>Genome assembly of Pristionchus species.</title>
        <authorList>
            <person name="Yoshida K."/>
            <person name="Sommer R.J."/>
        </authorList>
    </citation>
    <scope>NUCLEOTIDE SEQUENCE</scope>
    <source>
        <strain evidence="2">RS0144</strain>
    </source>
</reference>
<keyword evidence="3" id="KW-1185">Reference proteome</keyword>
<evidence type="ECO:0000313" key="3">
    <source>
        <dbReference type="Proteomes" id="UP001432027"/>
    </source>
</evidence>
<keyword evidence="1" id="KW-0472">Membrane</keyword>
<comment type="caution">
    <text evidence="2">The sequence shown here is derived from an EMBL/GenBank/DDBJ whole genome shotgun (WGS) entry which is preliminary data.</text>
</comment>
<gene>
    <name evidence="2" type="ORF">PENTCL1PPCAC_20411</name>
</gene>
<feature type="non-terminal residue" evidence="2">
    <location>
        <position position="72"/>
    </location>
</feature>
<feature type="transmembrane region" description="Helical" evidence="1">
    <location>
        <begin position="34"/>
        <end position="54"/>
    </location>
</feature>
<feature type="non-terminal residue" evidence="2">
    <location>
        <position position="1"/>
    </location>
</feature>
<evidence type="ECO:0000256" key="1">
    <source>
        <dbReference type="SAM" id="Phobius"/>
    </source>
</evidence>
<dbReference type="Proteomes" id="UP001432027">
    <property type="component" value="Unassembled WGS sequence"/>
</dbReference>
<dbReference type="EMBL" id="BTSX01000005">
    <property type="protein sequence ID" value="GMS98236.1"/>
    <property type="molecule type" value="Genomic_DNA"/>
</dbReference>
<keyword evidence="1" id="KW-0812">Transmembrane</keyword>
<keyword evidence="1" id="KW-1133">Transmembrane helix</keyword>
<protein>
    <submittedName>
        <fullName evidence="2">Uncharacterized protein</fullName>
    </submittedName>
</protein>
<dbReference type="AlphaFoldDB" id="A0AAV5TV05"/>
<organism evidence="2 3">
    <name type="scientific">Pristionchus entomophagus</name>
    <dbReference type="NCBI Taxonomy" id="358040"/>
    <lineage>
        <taxon>Eukaryota</taxon>
        <taxon>Metazoa</taxon>
        <taxon>Ecdysozoa</taxon>
        <taxon>Nematoda</taxon>
        <taxon>Chromadorea</taxon>
        <taxon>Rhabditida</taxon>
        <taxon>Rhabditina</taxon>
        <taxon>Diplogasteromorpha</taxon>
        <taxon>Diplogasteroidea</taxon>
        <taxon>Neodiplogasteridae</taxon>
        <taxon>Pristionchus</taxon>
    </lineage>
</organism>
<evidence type="ECO:0000313" key="2">
    <source>
        <dbReference type="EMBL" id="GMS98236.1"/>
    </source>
</evidence>
<sequence>GLEFTDFIATVLTLTLSLFGFGLMAWRFEESPSCIAWLIWLLSAAVIFPVYVIVKLCSCVYTRLEMIETESK</sequence>
<name>A0AAV5TV05_9BILA</name>